<organism evidence="1 2">
    <name type="scientific">Tengunoibacter tsumagoiensis</name>
    <dbReference type="NCBI Taxonomy" id="2014871"/>
    <lineage>
        <taxon>Bacteria</taxon>
        <taxon>Bacillati</taxon>
        <taxon>Chloroflexota</taxon>
        <taxon>Ktedonobacteria</taxon>
        <taxon>Ktedonobacterales</taxon>
        <taxon>Dictyobacteraceae</taxon>
        <taxon>Tengunoibacter</taxon>
    </lineage>
</organism>
<comment type="caution">
    <text evidence="1">The sequence shown here is derived from an EMBL/GenBank/DDBJ whole genome shotgun (WGS) entry which is preliminary data.</text>
</comment>
<dbReference type="Proteomes" id="UP000287352">
    <property type="component" value="Unassembled WGS sequence"/>
</dbReference>
<name>A0A401ZZ12_9CHLR</name>
<dbReference type="OrthoDB" id="289890at2"/>
<sequence>MARSRRNPVGKFGGVAVPPPGPAPEKLLDVEGAAAWLGVSRTKVFELMRDEGLPVIRMSGRMIRFDTNSLYQWALTRQTNYVFIA</sequence>
<keyword evidence="2" id="KW-1185">Reference proteome</keyword>
<dbReference type="Gene3D" id="1.10.10.10">
    <property type="entry name" value="Winged helix-like DNA-binding domain superfamily/Winged helix DNA-binding domain"/>
    <property type="match status" value="1"/>
</dbReference>
<dbReference type="RefSeq" id="WP_126579763.1">
    <property type="nucleotide sequence ID" value="NZ_BIFR01000001.1"/>
</dbReference>
<dbReference type="InterPro" id="IPR036388">
    <property type="entry name" value="WH-like_DNA-bd_sf"/>
</dbReference>
<gene>
    <name evidence="1" type="ORF">KTT_19670</name>
</gene>
<evidence type="ECO:0000313" key="2">
    <source>
        <dbReference type="Proteomes" id="UP000287352"/>
    </source>
</evidence>
<dbReference type="EMBL" id="BIFR01000001">
    <property type="protein sequence ID" value="GCE12108.1"/>
    <property type="molecule type" value="Genomic_DNA"/>
</dbReference>
<accession>A0A401ZZ12</accession>
<dbReference type="AlphaFoldDB" id="A0A401ZZ12"/>
<protein>
    <submittedName>
        <fullName evidence="1">Uncharacterized protein</fullName>
    </submittedName>
</protein>
<reference evidence="2" key="1">
    <citation type="submission" date="2018-12" db="EMBL/GenBank/DDBJ databases">
        <title>Tengunoibacter tsumagoiensis gen. nov., sp. nov., Dictyobacter kobayashii sp. nov., D. alpinus sp. nov., and D. joshuensis sp. nov. and description of Dictyobacteraceae fam. nov. within the order Ktedonobacterales isolated from Tengu-no-mugimeshi.</title>
        <authorList>
            <person name="Wang C.M."/>
            <person name="Zheng Y."/>
            <person name="Sakai Y."/>
            <person name="Toyoda A."/>
            <person name="Minakuchi Y."/>
            <person name="Abe K."/>
            <person name="Yokota A."/>
            <person name="Yabe S."/>
        </authorList>
    </citation>
    <scope>NUCLEOTIDE SEQUENCE [LARGE SCALE GENOMIC DNA]</scope>
    <source>
        <strain evidence="2">Uno3</strain>
    </source>
</reference>
<evidence type="ECO:0000313" key="1">
    <source>
        <dbReference type="EMBL" id="GCE12108.1"/>
    </source>
</evidence>
<proteinExistence type="predicted"/>